<dbReference type="GO" id="GO:0005737">
    <property type="term" value="C:cytoplasm"/>
    <property type="evidence" value="ECO:0007669"/>
    <property type="project" value="UniProtKB-SubCell"/>
</dbReference>
<feature type="active site" description="Proton acceptor" evidence="4">
    <location>
        <position position="89"/>
    </location>
</feature>
<dbReference type="HAMAP" id="MF_00528">
    <property type="entry name" value="Maf"/>
    <property type="match status" value="1"/>
</dbReference>
<accession>A0A0K1Q9W8</accession>
<dbReference type="PANTHER" id="PTHR43213">
    <property type="entry name" value="BIFUNCTIONAL DTTP/UTP PYROPHOSPHATASE/METHYLTRANSFERASE PROTEIN-RELATED"/>
    <property type="match status" value="1"/>
</dbReference>
<evidence type="ECO:0000313" key="5">
    <source>
        <dbReference type="EMBL" id="AKV02462.1"/>
    </source>
</evidence>
<dbReference type="PATRIC" id="fig|1391654.3.peg.9248"/>
<comment type="catalytic activity">
    <reaction evidence="4">
        <text>dTTP + H2O = dTMP + diphosphate + H(+)</text>
        <dbReference type="Rhea" id="RHEA:28534"/>
        <dbReference type="ChEBI" id="CHEBI:15377"/>
        <dbReference type="ChEBI" id="CHEBI:15378"/>
        <dbReference type="ChEBI" id="CHEBI:33019"/>
        <dbReference type="ChEBI" id="CHEBI:37568"/>
        <dbReference type="ChEBI" id="CHEBI:63528"/>
        <dbReference type="EC" id="3.6.1.9"/>
    </reaction>
</comment>
<feature type="site" description="Important for substrate specificity" evidence="4">
    <location>
        <position position="27"/>
    </location>
</feature>
<evidence type="ECO:0000256" key="3">
    <source>
        <dbReference type="ARBA" id="ARBA00023080"/>
    </source>
</evidence>
<comment type="catalytic activity">
    <reaction evidence="4">
        <text>UTP + H2O = UMP + diphosphate + H(+)</text>
        <dbReference type="Rhea" id="RHEA:29395"/>
        <dbReference type="ChEBI" id="CHEBI:15377"/>
        <dbReference type="ChEBI" id="CHEBI:15378"/>
        <dbReference type="ChEBI" id="CHEBI:33019"/>
        <dbReference type="ChEBI" id="CHEBI:46398"/>
        <dbReference type="ChEBI" id="CHEBI:57865"/>
        <dbReference type="EC" id="3.6.1.9"/>
    </reaction>
</comment>
<keyword evidence="4" id="KW-0963">Cytoplasm</keyword>
<keyword evidence="3 4" id="KW-0546">Nucleotide metabolism</keyword>
<dbReference type="STRING" id="1391654.AKJ09_09125"/>
<organism evidence="5 6">
    <name type="scientific">Labilithrix luteola</name>
    <dbReference type="NCBI Taxonomy" id="1391654"/>
    <lineage>
        <taxon>Bacteria</taxon>
        <taxon>Pseudomonadati</taxon>
        <taxon>Myxococcota</taxon>
        <taxon>Polyangia</taxon>
        <taxon>Polyangiales</taxon>
        <taxon>Labilitrichaceae</taxon>
        <taxon>Labilithrix</taxon>
    </lineage>
</organism>
<proteinExistence type="inferred from homology"/>
<dbReference type="InterPro" id="IPR029001">
    <property type="entry name" value="ITPase-like_fam"/>
</dbReference>
<dbReference type="InterPro" id="IPR003697">
    <property type="entry name" value="Maf-like"/>
</dbReference>
<comment type="subcellular location">
    <subcellularLocation>
        <location evidence="4">Cytoplasm</location>
    </subcellularLocation>
</comment>
<comment type="caution">
    <text evidence="4">Lacks conserved residue(s) required for the propagation of feature annotation.</text>
</comment>
<sequence>MTRAESPVVGQRLSAERPLLLASGSPRRREILENLRVPFIVRPASADESTRDGEDAAAYLARVVLAKLDAAWAAGGSALENAGAVLVADTSVIDEGAILGKPGSIDEAEAMIARLAGKTHEVWTRFAIGRASAAGGTLHEQTVVTRVTFRPLTAARIRAYAESGEGMDKAGAYAVQGLGAGLVARVDGSYSNVVGLPACEVLVALEELGLVP</sequence>
<dbReference type="EMBL" id="CP012333">
    <property type="protein sequence ID" value="AKV02462.1"/>
    <property type="molecule type" value="Genomic_DNA"/>
</dbReference>
<dbReference type="Gene3D" id="3.90.950.10">
    <property type="match status" value="1"/>
</dbReference>
<evidence type="ECO:0000313" key="6">
    <source>
        <dbReference type="Proteomes" id="UP000064967"/>
    </source>
</evidence>
<dbReference type="GO" id="GO:0036221">
    <property type="term" value="F:UTP diphosphatase activity"/>
    <property type="evidence" value="ECO:0007669"/>
    <property type="project" value="RHEA"/>
</dbReference>
<gene>
    <name evidence="5" type="ORF">AKJ09_09125</name>
</gene>
<protein>
    <recommendedName>
        <fullName evidence="4">dTTP/UTP pyrophosphatase</fullName>
        <shortName evidence="4">dTTPase/UTPase</shortName>
        <ecNumber evidence="4">3.6.1.9</ecNumber>
    </recommendedName>
    <alternativeName>
        <fullName evidence="4">Nucleoside triphosphate pyrophosphatase</fullName>
    </alternativeName>
    <alternativeName>
        <fullName evidence="4">Nucleotide pyrophosphatase</fullName>
        <shortName evidence="4">Nucleotide PPase</shortName>
    </alternativeName>
</protein>
<comment type="similarity">
    <text evidence="4">Belongs to the Maf family. YhdE subfamily.</text>
</comment>
<dbReference type="EC" id="3.6.1.9" evidence="4"/>
<dbReference type="NCBIfam" id="TIGR00172">
    <property type="entry name" value="maf"/>
    <property type="match status" value="1"/>
</dbReference>
<dbReference type="RefSeq" id="WP_146653383.1">
    <property type="nucleotide sequence ID" value="NZ_CP012333.1"/>
</dbReference>
<dbReference type="CDD" id="cd00555">
    <property type="entry name" value="Maf"/>
    <property type="match status" value="1"/>
</dbReference>
<comment type="function">
    <text evidence="4">Nucleoside triphosphate pyrophosphatase that hydrolyzes dTTP and UTP. May have a dual role in cell division arrest and in preventing the incorporation of modified nucleotides into cellular nucleic acids.</text>
</comment>
<evidence type="ECO:0000256" key="2">
    <source>
        <dbReference type="ARBA" id="ARBA00022801"/>
    </source>
</evidence>
<reference evidence="5 6" key="1">
    <citation type="submission" date="2015-08" db="EMBL/GenBank/DDBJ databases">
        <authorList>
            <person name="Babu N.S."/>
            <person name="Beckwith C.J."/>
            <person name="Beseler K.G."/>
            <person name="Brison A."/>
            <person name="Carone J.V."/>
            <person name="Caskin T.P."/>
            <person name="Diamond M."/>
            <person name="Durham M.E."/>
            <person name="Foxe J.M."/>
            <person name="Go M."/>
            <person name="Henderson B.A."/>
            <person name="Jones I.B."/>
            <person name="McGettigan J.A."/>
            <person name="Micheletti S.J."/>
            <person name="Nasrallah M.E."/>
            <person name="Ortiz D."/>
            <person name="Piller C.R."/>
            <person name="Privatt S.R."/>
            <person name="Schneider S.L."/>
            <person name="Sharp S."/>
            <person name="Smith T.C."/>
            <person name="Stanton J.D."/>
            <person name="Ullery H.E."/>
            <person name="Wilson R.J."/>
            <person name="Serrano M.G."/>
            <person name="Buck G."/>
            <person name="Lee V."/>
            <person name="Wang Y."/>
            <person name="Carvalho R."/>
            <person name="Voegtly L."/>
            <person name="Shi R."/>
            <person name="Duckworth R."/>
            <person name="Johnson A."/>
            <person name="Loviza R."/>
            <person name="Walstead R."/>
            <person name="Shah Z."/>
            <person name="Kiflezghi M."/>
            <person name="Wade K."/>
            <person name="Ball S.L."/>
            <person name="Bradley K.W."/>
            <person name="Asai D.J."/>
            <person name="Bowman C.A."/>
            <person name="Russell D.A."/>
            <person name="Pope W.H."/>
            <person name="Jacobs-Sera D."/>
            <person name="Hendrix R.W."/>
            <person name="Hatfull G.F."/>
        </authorList>
    </citation>
    <scope>NUCLEOTIDE SEQUENCE [LARGE SCALE GENOMIC DNA]</scope>
    <source>
        <strain evidence="5 6">DSM 27648</strain>
    </source>
</reference>
<keyword evidence="2 4" id="KW-0378">Hydrolase</keyword>
<feature type="site" description="Important for substrate specificity" evidence="4">
    <location>
        <position position="176"/>
    </location>
</feature>
<dbReference type="OrthoDB" id="9807767at2"/>
<evidence type="ECO:0000256" key="4">
    <source>
        <dbReference type="HAMAP-Rule" id="MF_00528"/>
    </source>
</evidence>
<dbReference type="GO" id="GO:0036218">
    <property type="term" value="F:dTTP diphosphatase activity"/>
    <property type="evidence" value="ECO:0007669"/>
    <property type="project" value="RHEA"/>
</dbReference>
<dbReference type="PIRSF" id="PIRSF006305">
    <property type="entry name" value="Maf"/>
    <property type="match status" value="1"/>
</dbReference>
<comment type="cofactor">
    <cofactor evidence="1 4">
        <name>a divalent metal cation</name>
        <dbReference type="ChEBI" id="CHEBI:60240"/>
    </cofactor>
</comment>
<evidence type="ECO:0000256" key="1">
    <source>
        <dbReference type="ARBA" id="ARBA00001968"/>
    </source>
</evidence>
<name>A0A0K1Q9W8_9BACT</name>
<feature type="site" description="Important for substrate specificity" evidence="4">
    <location>
        <position position="90"/>
    </location>
</feature>
<dbReference type="PANTHER" id="PTHR43213:SF5">
    <property type="entry name" value="BIFUNCTIONAL DTTP_UTP PYROPHOSPHATASE_METHYLTRANSFERASE PROTEIN-RELATED"/>
    <property type="match status" value="1"/>
</dbReference>
<keyword evidence="6" id="KW-1185">Reference proteome</keyword>
<dbReference type="Pfam" id="PF02545">
    <property type="entry name" value="Maf"/>
    <property type="match status" value="1"/>
</dbReference>
<dbReference type="GO" id="GO:0009117">
    <property type="term" value="P:nucleotide metabolic process"/>
    <property type="evidence" value="ECO:0007669"/>
    <property type="project" value="UniProtKB-KW"/>
</dbReference>
<dbReference type="AlphaFoldDB" id="A0A0K1Q9W8"/>
<dbReference type="SUPFAM" id="SSF52972">
    <property type="entry name" value="ITPase-like"/>
    <property type="match status" value="1"/>
</dbReference>
<dbReference type="Proteomes" id="UP000064967">
    <property type="component" value="Chromosome"/>
</dbReference>
<dbReference type="KEGG" id="llu:AKJ09_09125"/>